<dbReference type="InterPro" id="IPR039421">
    <property type="entry name" value="Type_1_exporter"/>
</dbReference>
<evidence type="ECO:0000259" key="9">
    <source>
        <dbReference type="PROSITE" id="PS50893"/>
    </source>
</evidence>
<keyword evidence="7" id="KW-0472">Membrane</keyword>
<dbReference type="Gene3D" id="3.40.50.300">
    <property type="entry name" value="P-loop containing nucleotide triphosphate hydrolases"/>
    <property type="match status" value="1"/>
</dbReference>
<evidence type="ECO:0000256" key="1">
    <source>
        <dbReference type="ARBA" id="ARBA00004141"/>
    </source>
</evidence>
<name>K0SJN6_THAOC</name>
<gene>
    <name evidence="10" type="ORF">THAOC_12566</name>
</gene>
<keyword evidence="6" id="KW-1133">Transmembrane helix</keyword>
<dbReference type="SMART" id="SM00382">
    <property type="entry name" value="AAA"/>
    <property type="match status" value="1"/>
</dbReference>
<dbReference type="PANTHER" id="PTHR24221:SF503">
    <property type="entry name" value="MITOCHONDRIAL POTASSIUM CHANNEL ATP-BINDING SUBUNIT"/>
    <property type="match status" value="1"/>
</dbReference>
<evidence type="ECO:0000313" key="10">
    <source>
        <dbReference type="EMBL" id="EJK66513.1"/>
    </source>
</evidence>
<dbReference type="OMA" id="GTHDYEL"/>
<evidence type="ECO:0000256" key="8">
    <source>
        <dbReference type="ARBA" id="ARBA00024363"/>
    </source>
</evidence>
<dbReference type="PROSITE" id="PS50893">
    <property type="entry name" value="ABC_TRANSPORTER_2"/>
    <property type="match status" value="1"/>
</dbReference>
<comment type="similarity">
    <text evidence="8">Belongs to the ABC transporter superfamily. ABCB family. Heavy Metal importer (TC 3.A.1.210) subfamily.</text>
</comment>
<keyword evidence="5" id="KW-0067">ATP-binding</keyword>
<keyword evidence="3" id="KW-0812">Transmembrane</keyword>
<dbReference type="GO" id="GO:0016020">
    <property type="term" value="C:membrane"/>
    <property type="evidence" value="ECO:0007669"/>
    <property type="project" value="UniProtKB-SubCell"/>
</dbReference>
<dbReference type="GO" id="GO:0016887">
    <property type="term" value="F:ATP hydrolysis activity"/>
    <property type="evidence" value="ECO:0007669"/>
    <property type="project" value="InterPro"/>
</dbReference>
<feature type="domain" description="ABC transporter" evidence="9">
    <location>
        <begin position="12"/>
        <end position="248"/>
    </location>
</feature>
<protein>
    <recommendedName>
        <fullName evidence="9">ABC transporter domain-containing protein</fullName>
    </recommendedName>
</protein>
<dbReference type="Proteomes" id="UP000266841">
    <property type="component" value="Unassembled WGS sequence"/>
</dbReference>
<keyword evidence="2" id="KW-0813">Transport</keyword>
<dbReference type="EMBL" id="AGNL01014850">
    <property type="protein sequence ID" value="EJK66513.1"/>
    <property type="molecule type" value="Genomic_DNA"/>
</dbReference>
<dbReference type="AlphaFoldDB" id="K0SJN6"/>
<dbReference type="GO" id="GO:0005524">
    <property type="term" value="F:ATP binding"/>
    <property type="evidence" value="ECO:0007669"/>
    <property type="project" value="UniProtKB-KW"/>
</dbReference>
<feature type="non-terminal residue" evidence="10">
    <location>
        <position position="1"/>
    </location>
</feature>
<reference evidence="10 11" key="1">
    <citation type="journal article" date="2012" name="Genome Biol.">
        <title>Genome and low-iron response of an oceanic diatom adapted to chronic iron limitation.</title>
        <authorList>
            <person name="Lommer M."/>
            <person name="Specht M."/>
            <person name="Roy A.S."/>
            <person name="Kraemer L."/>
            <person name="Andreson R."/>
            <person name="Gutowska M.A."/>
            <person name="Wolf J."/>
            <person name="Bergner S.V."/>
            <person name="Schilhabel M.B."/>
            <person name="Klostermeier U.C."/>
            <person name="Beiko R.G."/>
            <person name="Rosenstiel P."/>
            <person name="Hippler M."/>
            <person name="Laroche J."/>
        </authorList>
    </citation>
    <scope>NUCLEOTIDE SEQUENCE [LARGE SCALE GENOMIC DNA]</scope>
    <source>
        <strain evidence="10 11">CCMP1005</strain>
    </source>
</reference>
<keyword evidence="4" id="KW-0547">Nucleotide-binding</keyword>
<dbReference type="eggNOG" id="KOG0056">
    <property type="taxonomic scope" value="Eukaryota"/>
</dbReference>
<proteinExistence type="inferred from homology"/>
<dbReference type="SUPFAM" id="SSF52540">
    <property type="entry name" value="P-loop containing nucleoside triphosphate hydrolases"/>
    <property type="match status" value="1"/>
</dbReference>
<keyword evidence="11" id="KW-1185">Reference proteome</keyword>
<dbReference type="PANTHER" id="PTHR24221">
    <property type="entry name" value="ATP-BINDING CASSETTE SUB-FAMILY B"/>
    <property type="match status" value="1"/>
</dbReference>
<evidence type="ECO:0000256" key="4">
    <source>
        <dbReference type="ARBA" id="ARBA00022741"/>
    </source>
</evidence>
<accession>K0SJN6</accession>
<dbReference type="FunFam" id="3.40.50.300:FF:000287">
    <property type="entry name" value="Multidrug ABC transporter ATP-binding protein"/>
    <property type="match status" value="1"/>
</dbReference>
<dbReference type="Pfam" id="PF00005">
    <property type="entry name" value="ABC_tran"/>
    <property type="match status" value="1"/>
</dbReference>
<sequence length="271" mass="29428">NPQRTPGDDTVIEFDDVRFHYPTQPETKGLKGLSFKMKRGTMTAVVGPTGEGKTTVSRLLFRFYDVLGGGIRVNGVDVRSMKQKSLRGAIGVVPQTCSLFNDTLKSNVKYGRRDATDEEVRRVIEDAQLTSFVDSLPEGWETMVGDRGLKLSGGEKQRTAIARCLLKNPSIVVLDEATSALDTVTENSVQDALDRLGSDRTVLVIAHRLGTIKNADQIIVLGDGRVAERGTHEELLALGGKYAEMWNLQLHTARGGKGSTNSLVDAAGIES</sequence>
<dbReference type="OrthoDB" id="6500128at2759"/>
<evidence type="ECO:0000256" key="6">
    <source>
        <dbReference type="ARBA" id="ARBA00022989"/>
    </source>
</evidence>
<dbReference type="InterPro" id="IPR027417">
    <property type="entry name" value="P-loop_NTPase"/>
</dbReference>
<dbReference type="InterPro" id="IPR003439">
    <property type="entry name" value="ABC_transporter-like_ATP-bd"/>
</dbReference>
<evidence type="ECO:0000256" key="7">
    <source>
        <dbReference type="ARBA" id="ARBA00023136"/>
    </source>
</evidence>
<evidence type="ECO:0000256" key="5">
    <source>
        <dbReference type="ARBA" id="ARBA00022840"/>
    </source>
</evidence>
<comment type="subcellular location">
    <subcellularLocation>
        <location evidence="1">Membrane</location>
        <topology evidence="1">Multi-pass membrane protein</topology>
    </subcellularLocation>
</comment>
<dbReference type="InterPro" id="IPR003593">
    <property type="entry name" value="AAA+_ATPase"/>
</dbReference>
<dbReference type="GO" id="GO:0042626">
    <property type="term" value="F:ATPase-coupled transmembrane transporter activity"/>
    <property type="evidence" value="ECO:0007669"/>
    <property type="project" value="TreeGrafter"/>
</dbReference>
<comment type="caution">
    <text evidence="10">The sequence shown here is derived from an EMBL/GenBank/DDBJ whole genome shotgun (WGS) entry which is preliminary data.</text>
</comment>
<evidence type="ECO:0000256" key="2">
    <source>
        <dbReference type="ARBA" id="ARBA00022448"/>
    </source>
</evidence>
<evidence type="ECO:0000256" key="3">
    <source>
        <dbReference type="ARBA" id="ARBA00022692"/>
    </source>
</evidence>
<organism evidence="10 11">
    <name type="scientific">Thalassiosira oceanica</name>
    <name type="common">Marine diatom</name>
    <dbReference type="NCBI Taxonomy" id="159749"/>
    <lineage>
        <taxon>Eukaryota</taxon>
        <taxon>Sar</taxon>
        <taxon>Stramenopiles</taxon>
        <taxon>Ochrophyta</taxon>
        <taxon>Bacillariophyta</taxon>
        <taxon>Coscinodiscophyceae</taxon>
        <taxon>Thalassiosirophycidae</taxon>
        <taxon>Thalassiosirales</taxon>
        <taxon>Thalassiosiraceae</taxon>
        <taxon>Thalassiosira</taxon>
    </lineage>
</organism>
<evidence type="ECO:0000313" key="11">
    <source>
        <dbReference type="Proteomes" id="UP000266841"/>
    </source>
</evidence>